<sequence>MPTLRFYALDAAALDYIVDDNEPYAILLCRAGNISLRIPVMSCWMSPHSEITYRTPHRRAVVVLTEHSVACLMAVRCCASEDAVPQPTTVTDKAALMADNASASPERSGARSKETRATPAPPVEHLGQKASASGNGWLLQTSCLVAD</sequence>
<feature type="region of interest" description="Disordered" evidence="1">
    <location>
        <begin position="94"/>
        <end position="131"/>
    </location>
</feature>
<evidence type="ECO:0000313" key="3">
    <source>
        <dbReference type="Proteomes" id="UP001314263"/>
    </source>
</evidence>
<dbReference type="Proteomes" id="UP001314263">
    <property type="component" value="Unassembled WGS sequence"/>
</dbReference>
<protein>
    <submittedName>
        <fullName evidence="2">Uncharacterized protein</fullName>
    </submittedName>
</protein>
<reference evidence="2 3" key="1">
    <citation type="submission" date="2023-10" db="EMBL/GenBank/DDBJ databases">
        <authorList>
            <person name="Maclean D."/>
            <person name="Macfadyen A."/>
        </authorList>
    </citation>
    <scope>NUCLEOTIDE SEQUENCE [LARGE SCALE GENOMIC DNA]</scope>
</reference>
<comment type="caution">
    <text evidence="2">The sequence shown here is derived from an EMBL/GenBank/DDBJ whole genome shotgun (WGS) entry which is preliminary data.</text>
</comment>
<keyword evidence="3" id="KW-1185">Reference proteome</keyword>
<dbReference type="AlphaFoldDB" id="A0AAV1I2F2"/>
<name>A0AAV1I2F2_9CHLO</name>
<accession>A0AAV1I2F2</accession>
<organism evidence="2 3">
    <name type="scientific">Coccomyxa viridis</name>
    <dbReference type="NCBI Taxonomy" id="1274662"/>
    <lineage>
        <taxon>Eukaryota</taxon>
        <taxon>Viridiplantae</taxon>
        <taxon>Chlorophyta</taxon>
        <taxon>core chlorophytes</taxon>
        <taxon>Trebouxiophyceae</taxon>
        <taxon>Trebouxiophyceae incertae sedis</taxon>
        <taxon>Coccomyxaceae</taxon>
        <taxon>Coccomyxa</taxon>
    </lineage>
</organism>
<evidence type="ECO:0000313" key="2">
    <source>
        <dbReference type="EMBL" id="CAK0774772.1"/>
    </source>
</evidence>
<evidence type="ECO:0000256" key="1">
    <source>
        <dbReference type="SAM" id="MobiDB-lite"/>
    </source>
</evidence>
<dbReference type="EMBL" id="CAUYUE010000005">
    <property type="protein sequence ID" value="CAK0774772.1"/>
    <property type="molecule type" value="Genomic_DNA"/>
</dbReference>
<proteinExistence type="predicted"/>
<gene>
    <name evidence="2" type="ORF">CVIRNUC_004201</name>
</gene>